<dbReference type="RefSeq" id="WP_157486346.1">
    <property type="nucleotide sequence ID" value="NZ_JAGGJQ010000001.1"/>
</dbReference>
<dbReference type="OrthoDB" id="1331793at2"/>
<gene>
    <name evidence="1" type="ORF">J2Z56_000530</name>
    <name evidence="2" type="ORF">J2Z57_001580</name>
</gene>
<dbReference type="AlphaFoldDB" id="A0A9X0YK37"/>
<evidence type="ECO:0000313" key="1">
    <source>
        <dbReference type="EMBL" id="MBP1838634.1"/>
    </source>
</evidence>
<evidence type="ECO:0000313" key="2">
    <source>
        <dbReference type="EMBL" id="MDQ0335134.1"/>
    </source>
</evidence>
<organism evidence="1 3">
    <name type="scientific">Formosa algae</name>
    <dbReference type="NCBI Taxonomy" id="225843"/>
    <lineage>
        <taxon>Bacteria</taxon>
        <taxon>Pseudomonadati</taxon>
        <taxon>Bacteroidota</taxon>
        <taxon>Flavobacteriia</taxon>
        <taxon>Flavobacteriales</taxon>
        <taxon>Flavobacteriaceae</taxon>
        <taxon>Formosa</taxon>
    </lineage>
</organism>
<sequence>MEIKNIEIAYLNECTSIQKDIVDTYWKIDNSLEFQQKPLQVKNQFNLEQSELTKIIQTYSILTYDIVCSTCDKLSGNKATSQSDFKQSIGRYKHRYFSYKCNACEEEEIKALALKKKEEQKALVQKYEDAINEHRWMDLSPFLSELLHNCLSTDFKALKKEYWSKLGQSNFKKLFRGLYDLAALNLIFLVRNDWSDRIEDYQYLPRLKEEFKYFSPTAPAMESTQVNDTNKLQFRLTSNPISNPISNHPDSPEYAGGVTFKNKIVLEANTEYTFALWKRTGRDLYLTMISTADIAPTPKQVSLSNHPISLQEGIQDFFESIAPQE</sequence>
<protein>
    <submittedName>
        <fullName evidence="1">Uncharacterized protein</fullName>
    </submittedName>
</protein>
<dbReference type="Proteomes" id="UP001231587">
    <property type="component" value="Unassembled WGS sequence"/>
</dbReference>
<accession>A0A9X0YK37</accession>
<evidence type="ECO:0000313" key="3">
    <source>
        <dbReference type="Proteomes" id="UP001138672"/>
    </source>
</evidence>
<name>A0A9X0YK37_9FLAO</name>
<comment type="caution">
    <text evidence="1">The sequence shown here is derived from an EMBL/GenBank/DDBJ whole genome shotgun (WGS) entry which is preliminary data.</text>
</comment>
<dbReference type="Proteomes" id="UP001138672">
    <property type="component" value="Unassembled WGS sequence"/>
</dbReference>
<proteinExistence type="predicted"/>
<keyword evidence="4" id="KW-1185">Reference proteome</keyword>
<dbReference type="EMBL" id="JAGGJQ010000001">
    <property type="protein sequence ID" value="MBP1838634.1"/>
    <property type="molecule type" value="Genomic_DNA"/>
</dbReference>
<reference evidence="1" key="1">
    <citation type="submission" date="2021-03" db="EMBL/GenBank/DDBJ databases">
        <title>Genomic Encyclopedia of Type Strains, Phase IV (KMG-IV): sequencing the most valuable type-strain genomes for metagenomic binning, comparative biology and taxonomic classification.</title>
        <authorList>
            <person name="Goeker M."/>
        </authorList>
    </citation>
    <scope>NUCLEOTIDE SEQUENCE</scope>
    <source>
        <strain evidence="1">DSM 15523</strain>
        <strain evidence="2 4">DSM 16476</strain>
    </source>
</reference>
<dbReference type="EMBL" id="JAUSUU010000004">
    <property type="protein sequence ID" value="MDQ0335134.1"/>
    <property type="molecule type" value="Genomic_DNA"/>
</dbReference>
<evidence type="ECO:0000313" key="4">
    <source>
        <dbReference type="Proteomes" id="UP001231587"/>
    </source>
</evidence>